<feature type="compositionally biased region" description="Basic and acidic residues" evidence="1">
    <location>
        <begin position="373"/>
        <end position="382"/>
    </location>
</feature>
<feature type="compositionally biased region" description="Low complexity" evidence="1">
    <location>
        <begin position="484"/>
        <end position="504"/>
    </location>
</feature>
<feature type="compositionally biased region" description="Acidic residues" evidence="1">
    <location>
        <begin position="121"/>
        <end position="152"/>
    </location>
</feature>
<feature type="compositionally biased region" description="Polar residues" evidence="1">
    <location>
        <begin position="355"/>
        <end position="370"/>
    </location>
</feature>
<proteinExistence type="predicted"/>
<feature type="compositionally biased region" description="Acidic residues" evidence="1">
    <location>
        <begin position="341"/>
        <end position="354"/>
    </location>
</feature>
<evidence type="ECO:0000313" key="2">
    <source>
        <dbReference type="EMBL" id="KZT23557.1"/>
    </source>
</evidence>
<feature type="region of interest" description="Disordered" evidence="1">
    <location>
        <begin position="278"/>
        <end position="308"/>
    </location>
</feature>
<feature type="compositionally biased region" description="Basic and acidic residues" evidence="1">
    <location>
        <begin position="720"/>
        <end position="731"/>
    </location>
</feature>
<protein>
    <submittedName>
        <fullName evidence="2">Uncharacterized protein</fullName>
    </submittedName>
</protein>
<dbReference type="STRING" id="1314782.A0A165RB21"/>
<dbReference type="AlphaFoldDB" id="A0A165RB21"/>
<keyword evidence="3" id="KW-1185">Reference proteome</keyword>
<feature type="region of interest" description="Disordered" evidence="1">
    <location>
        <begin position="720"/>
        <end position="744"/>
    </location>
</feature>
<evidence type="ECO:0000256" key="1">
    <source>
        <dbReference type="SAM" id="MobiDB-lite"/>
    </source>
</evidence>
<dbReference type="Proteomes" id="UP000076761">
    <property type="component" value="Unassembled WGS sequence"/>
</dbReference>
<feature type="region of interest" description="Disordered" evidence="1">
    <location>
        <begin position="321"/>
        <end position="382"/>
    </location>
</feature>
<feature type="region of interest" description="Disordered" evidence="1">
    <location>
        <begin position="772"/>
        <end position="806"/>
    </location>
</feature>
<feature type="region of interest" description="Disordered" evidence="1">
    <location>
        <begin position="469"/>
        <end position="504"/>
    </location>
</feature>
<accession>A0A165RB21</accession>
<organism evidence="2 3">
    <name type="scientific">Neolentinus lepideus HHB14362 ss-1</name>
    <dbReference type="NCBI Taxonomy" id="1314782"/>
    <lineage>
        <taxon>Eukaryota</taxon>
        <taxon>Fungi</taxon>
        <taxon>Dikarya</taxon>
        <taxon>Basidiomycota</taxon>
        <taxon>Agaricomycotina</taxon>
        <taxon>Agaricomycetes</taxon>
        <taxon>Gloeophyllales</taxon>
        <taxon>Gloeophyllaceae</taxon>
        <taxon>Neolentinus</taxon>
    </lineage>
</organism>
<evidence type="ECO:0000313" key="3">
    <source>
        <dbReference type="Proteomes" id="UP000076761"/>
    </source>
</evidence>
<dbReference type="OrthoDB" id="2804229at2759"/>
<reference evidence="2 3" key="1">
    <citation type="journal article" date="2016" name="Mol. Biol. Evol.">
        <title>Comparative Genomics of Early-Diverging Mushroom-Forming Fungi Provides Insights into the Origins of Lignocellulose Decay Capabilities.</title>
        <authorList>
            <person name="Nagy L.G."/>
            <person name="Riley R."/>
            <person name="Tritt A."/>
            <person name="Adam C."/>
            <person name="Daum C."/>
            <person name="Floudas D."/>
            <person name="Sun H."/>
            <person name="Yadav J.S."/>
            <person name="Pangilinan J."/>
            <person name="Larsson K.H."/>
            <person name="Matsuura K."/>
            <person name="Barry K."/>
            <person name="Labutti K."/>
            <person name="Kuo R."/>
            <person name="Ohm R.A."/>
            <person name="Bhattacharya S.S."/>
            <person name="Shirouzu T."/>
            <person name="Yoshinaga Y."/>
            <person name="Martin F.M."/>
            <person name="Grigoriev I.V."/>
            <person name="Hibbett D.S."/>
        </authorList>
    </citation>
    <scope>NUCLEOTIDE SEQUENCE [LARGE SCALE GENOMIC DNA]</scope>
    <source>
        <strain evidence="2 3">HHB14362 ss-1</strain>
    </source>
</reference>
<feature type="region of interest" description="Disordered" evidence="1">
    <location>
        <begin position="1"/>
        <end position="26"/>
    </location>
</feature>
<dbReference type="InParanoid" id="A0A165RB21"/>
<gene>
    <name evidence="2" type="ORF">NEOLEDRAFT_1136341</name>
</gene>
<feature type="compositionally biased region" description="Acidic residues" evidence="1">
    <location>
        <begin position="73"/>
        <end position="85"/>
    </location>
</feature>
<sequence>MSTPYRTPNVRLPSTPNPTPATSYLKRPINLKPPIHNPYDKFTASEFNAWVSDLKGALRKALGQEDEASRATEEEEVELELEDSFAEYKTRRSAKGKGRDPREGPGLAAGVNWVSHVADTPSEDAATDDEVANLERESEEEEEEEEEEEDDEDRRPVLVTLNGEGSSGQPIELLSEDEDRVSPQPSKHHADDDDLYEWSDQEERSTPDIADPWNGPRTYAEDFYAGDDSRGASALAPEEDEEGGLVLTPDIGAEDEIIDVDADEDDERQDFYPAYVWLSSKDDGEQDGEEDTEFTRDGTPQIADPWEGPRMYMEDFYAGGDRIDRGALSDPSNLTPRYEESEVIELASDDDETDTSQGGPFSDAYTNAMNASHLREHEITEGPQSHRDFAFQVLQAHEDSVRQETPFLLPEMGSYSHKPAPASLPRARSKTPSIAPNGHVDWSWPPAFPIDGATLSADASEAVGELQIPEHPEQDRGQQPPGVDADAVAESAAEAAVSAAAPENGGEAAQAIAAEIEANLRKFDETVIQAALDAANASAAETEAMEAMVDFGAENVGADGMMDEEHDEAFDRATQESALASFEALIDAQNAEILDAAETSDESAVAVAAELQIDEEPREVEIAPEQNGAEYAVEEQDVDEQEVDELEGDDVVSVSASEYAARASQAREYTVEELRSEPRCSEVPEESLSIDASLAEDVEKSSEQAAEVDATQVKIAIAESHLETSSDKDQIDIAPTSPQTVPEERTVEELEATTEAAASSIDVVVFGDVSVDSTQDNFPEQPEETAEPSLIPDRTQEVPSTEVDADTSTIEAVPLHDLPELEVSLHDEPPARLQAEQVELAPASSPSRIPAGVPLPVMASPEVPDPASVGHTPGTVTPMTNIPPIMAGPALSSAGLFTPLGERSMGTTPEPDGNEESLQVPAEHNVAQVVDATPVQPIEGDMDENNISGFATVSEEPSVTTKPSDTEPITQCIAEEPETSRIVSPQENVASDLADADSSMEHSTTQSVNLHHPSQPMLHADPYPYSLSTPTLETSMTGFFDPQPTTSVSRPRYIATLHCTLKTCRIYASYTPELHNQMRIH</sequence>
<feature type="region of interest" description="Disordered" evidence="1">
    <location>
        <begin position="411"/>
        <end position="440"/>
    </location>
</feature>
<feature type="region of interest" description="Disordered" evidence="1">
    <location>
        <begin position="62"/>
        <end position="253"/>
    </location>
</feature>
<name>A0A165RB21_9AGAM</name>
<dbReference type="EMBL" id="KV425584">
    <property type="protein sequence ID" value="KZT23557.1"/>
    <property type="molecule type" value="Genomic_DNA"/>
</dbReference>